<feature type="region of interest" description="Disordered" evidence="1">
    <location>
        <begin position="509"/>
        <end position="553"/>
    </location>
</feature>
<proteinExistence type="predicted"/>
<feature type="region of interest" description="Disordered" evidence="1">
    <location>
        <begin position="189"/>
        <end position="271"/>
    </location>
</feature>
<accession>A0A6P8B4E1</accession>
<gene>
    <name evidence="3" type="ORF">PgNI_05450</name>
</gene>
<feature type="compositionally biased region" description="Basic and acidic residues" evidence="1">
    <location>
        <begin position="229"/>
        <end position="260"/>
    </location>
</feature>
<evidence type="ECO:0000313" key="2">
    <source>
        <dbReference type="Proteomes" id="UP000515153"/>
    </source>
</evidence>
<reference evidence="3" key="2">
    <citation type="submission" date="2019-10" db="EMBL/GenBank/DDBJ databases">
        <authorList>
            <consortium name="NCBI Genome Project"/>
        </authorList>
    </citation>
    <scope>NUCLEOTIDE SEQUENCE</scope>
    <source>
        <strain evidence="3">NI907</strain>
    </source>
</reference>
<protein>
    <submittedName>
        <fullName evidence="3">Uncharacterized protein</fullName>
    </submittedName>
</protein>
<evidence type="ECO:0000313" key="3">
    <source>
        <dbReference type="RefSeq" id="XP_030981889.1"/>
    </source>
</evidence>
<dbReference type="GeneID" id="41960390"/>
<keyword evidence="2" id="KW-1185">Reference proteome</keyword>
<reference evidence="3" key="3">
    <citation type="submission" date="2025-08" db="UniProtKB">
        <authorList>
            <consortium name="RefSeq"/>
        </authorList>
    </citation>
    <scope>IDENTIFICATION</scope>
    <source>
        <strain evidence="3">NI907</strain>
    </source>
</reference>
<name>A0A6P8B4E1_PYRGI</name>
<feature type="compositionally biased region" description="Basic and acidic residues" evidence="1">
    <location>
        <begin position="516"/>
        <end position="541"/>
    </location>
</feature>
<dbReference type="KEGG" id="pgri:PgNI_05450"/>
<dbReference type="Proteomes" id="UP000515153">
    <property type="component" value="Chromosome I"/>
</dbReference>
<reference evidence="2 3" key="1">
    <citation type="journal article" date="2019" name="Mol. Biol. Evol.">
        <title>Blast fungal genomes show frequent chromosomal changes, gene gains and losses, and effector gene turnover.</title>
        <authorList>
            <person name="Gomez Luciano L.B."/>
            <person name="Jason Tsai I."/>
            <person name="Chuma I."/>
            <person name="Tosa Y."/>
            <person name="Chen Y.H."/>
            <person name="Li J.Y."/>
            <person name="Li M.Y."/>
            <person name="Jade Lu M.Y."/>
            <person name="Nakayashiki H."/>
            <person name="Li W.H."/>
        </authorList>
    </citation>
    <scope>NUCLEOTIDE SEQUENCE [LARGE SCALE GENOMIC DNA]</scope>
    <source>
        <strain evidence="2 3">NI907</strain>
    </source>
</reference>
<organism evidence="2 3">
    <name type="scientific">Pyricularia grisea</name>
    <name type="common">Crabgrass-specific blast fungus</name>
    <name type="synonym">Magnaporthe grisea</name>
    <dbReference type="NCBI Taxonomy" id="148305"/>
    <lineage>
        <taxon>Eukaryota</taxon>
        <taxon>Fungi</taxon>
        <taxon>Dikarya</taxon>
        <taxon>Ascomycota</taxon>
        <taxon>Pezizomycotina</taxon>
        <taxon>Sordariomycetes</taxon>
        <taxon>Sordariomycetidae</taxon>
        <taxon>Magnaporthales</taxon>
        <taxon>Pyriculariaceae</taxon>
        <taxon>Pyricularia</taxon>
    </lineage>
</organism>
<dbReference type="AlphaFoldDB" id="A0A6P8B4E1"/>
<feature type="compositionally biased region" description="Polar residues" evidence="1">
    <location>
        <begin position="542"/>
        <end position="553"/>
    </location>
</feature>
<feature type="compositionally biased region" description="Basic and acidic residues" evidence="1">
    <location>
        <begin position="198"/>
        <end position="219"/>
    </location>
</feature>
<sequence>MLKEDCATLLEVFGGISFILSTDDWAHAEFDELTSAFIQLWQFSEHVHPLSASLAGSIYIDIMKLLRLLGMLKKPADSLDLFRRMSLESVFSAEVTASARVSGKQLTYRIMHGIEFIKAHSRVWDHENPFKEDSEISRVLVFAKEKAMIASTKFYSLAETSEYVRKHFDRVHRISYTITRSKDVILERTGMKATGTSEEAKNDKDHPESSKPELDKQKAMGDSSSQAPQRKESQKQGQDSDQKQETEKSATENQEEHDSKTTATAQSWDPDKPIRIGYLSRLFGPKRVFGVNGPHGPVPDDLVWAITRRGRYAMNLIDADTRAIEKGPKTDQSDNMSKSSNIEDILAMNSTLDPCTVSFLITHLAYALHDELPETSFDYLSLDLLALEVIREIADKQRARRSDRFVDKLAEDLGRLALDGPSQEIIGAFVGNPNAADREQGIDEAKDDSGPPEPSADLNLPKLAAEEILRWTSTDPRPCCVASKRLCELGAVICMDHCCSSGWAAQRKTQQIPVVQKKDEEKPHEPKSKKANGKGESKEKVNTNVSGGRSSSK</sequence>
<dbReference type="RefSeq" id="XP_030981889.1">
    <property type="nucleotide sequence ID" value="XM_031125481.1"/>
</dbReference>
<evidence type="ECO:0000256" key="1">
    <source>
        <dbReference type="SAM" id="MobiDB-lite"/>
    </source>
</evidence>